<dbReference type="EMBL" id="LAZR01052924">
    <property type="protein sequence ID" value="KKK81886.1"/>
    <property type="molecule type" value="Genomic_DNA"/>
</dbReference>
<dbReference type="AlphaFoldDB" id="A0A0F9BBU5"/>
<gene>
    <name evidence="1" type="ORF">LCGC14_2808930</name>
</gene>
<protein>
    <recommendedName>
        <fullName evidence="2">Radical SAM core domain-containing protein</fullName>
    </recommendedName>
</protein>
<dbReference type="Pfam" id="PF07505">
    <property type="entry name" value="DUF5131"/>
    <property type="match status" value="1"/>
</dbReference>
<name>A0A0F9BBU5_9ZZZZ</name>
<sequence>HDLIIVILMKRRNSYESRKMGLNESKGNMYPWVTHTWNAIKGACPHDCSYCYMKRWGKLKSVRLDEKELRADLGKDNFIFVGSSCDMFAKNIPYEWVIKTIEHCKKFANQYLFQTKNPSRINNYLIRSHLPKNSIVCTTIETNKWYPIIMNNSPHPINRAIEMSRLNVKTYATIEPIMDFDLWDLVELIRFFNPVQVNIGADSGNNKLPEPSHDKIDALIEELNIFTTVKLKANLKRLYEKA</sequence>
<reference evidence="1" key="1">
    <citation type="journal article" date="2015" name="Nature">
        <title>Complex archaea that bridge the gap between prokaryotes and eukaryotes.</title>
        <authorList>
            <person name="Spang A."/>
            <person name="Saw J.H."/>
            <person name="Jorgensen S.L."/>
            <person name="Zaremba-Niedzwiedzka K."/>
            <person name="Martijn J."/>
            <person name="Lind A.E."/>
            <person name="van Eijk R."/>
            <person name="Schleper C."/>
            <person name="Guy L."/>
            <person name="Ettema T.J."/>
        </authorList>
    </citation>
    <scope>NUCLEOTIDE SEQUENCE</scope>
</reference>
<dbReference type="InterPro" id="IPR011101">
    <property type="entry name" value="DUF5131"/>
</dbReference>
<dbReference type="GO" id="GO:0003824">
    <property type="term" value="F:catalytic activity"/>
    <property type="evidence" value="ECO:0007669"/>
    <property type="project" value="InterPro"/>
</dbReference>
<dbReference type="SUPFAM" id="SSF102114">
    <property type="entry name" value="Radical SAM enzymes"/>
    <property type="match status" value="1"/>
</dbReference>
<dbReference type="InterPro" id="IPR058240">
    <property type="entry name" value="rSAM_sf"/>
</dbReference>
<evidence type="ECO:0008006" key="2">
    <source>
        <dbReference type="Google" id="ProtNLM"/>
    </source>
</evidence>
<dbReference type="SFLD" id="SFLDS00029">
    <property type="entry name" value="Radical_SAM"/>
    <property type="match status" value="1"/>
</dbReference>
<proteinExistence type="predicted"/>
<feature type="non-terminal residue" evidence="1">
    <location>
        <position position="1"/>
    </location>
</feature>
<dbReference type="GO" id="GO:0051536">
    <property type="term" value="F:iron-sulfur cluster binding"/>
    <property type="evidence" value="ECO:0007669"/>
    <property type="project" value="InterPro"/>
</dbReference>
<dbReference type="InterPro" id="IPR007197">
    <property type="entry name" value="rSAM"/>
</dbReference>
<organism evidence="1">
    <name type="scientific">marine sediment metagenome</name>
    <dbReference type="NCBI Taxonomy" id="412755"/>
    <lineage>
        <taxon>unclassified sequences</taxon>
        <taxon>metagenomes</taxon>
        <taxon>ecological metagenomes</taxon>
    </lineage>
</organism>
<evidence type="ECO:0000313" key="1">
    <source>
        <dbReference type="EMBL" id="KKK81886.1"/>
    </source>
</evidence>
<accession>A0A0F9BBU5</accession>
<comment type="caution">
    <text evidence="1">The sequence shown here is derived from an EMBL/GenBank/DDBJ whole genome shotgun (WGS) entry which is preliminary data.</text>
</comment>